<evidence type="ECO:0000313" key="1">
    <source>
        <dbReference type="EMBL" id="SHJ71636.1"/>
    </source>
</evidence>
<dbReference type="InterPro" id="IPR029068">
    <property type="entry name" value="Glyas_Bleomycin-R_OHBP_Dase"/>
</dbReference>
<dbReference type="Gene3D" id="3.10.180.10">
    <property type="entry name" value="2,3-Dihydroxybiphenyl 1,2-Dioxygenase, domain 1"/>
    <property type="match status" value="1"/>
</dbReference>
<dbReference type="RefSeq" id="WP_072765631.1">
    <property type="nucleotide sequence ID" value="NZ_FQYX01000032.1"/>
</dbReference>
<dbReference type="PANTHER" id="PTHR39434">
    <property type="match status" value="1"/>
</dbReference>
<protein>
    <recommendedName>
        <fullName evidence="3">VOC domain-containing protein</fullName>
    </recommendedName>
</protein>
<name>A0A1M6LKB3_9FLAO</name>
<dbReference type="EMBL" id="FQYX01000032">
    <property type="protein sequence ID" value="SHJ71636.1"/>
    <property type="molecule type" value="Genomic_DNA"/>
</dbReference>
<evidence type="ECO:0008006" key="3">
    <source>
        <dbReference type="Google" id="ProtNLM"/>
    </source>
</evidence>
<organism evidence="1 2">
    <name type="scientific">Arenibacter nanhaiticus</name>
    <dbReference type="NCBI Taxonomy" id="558155"/>
    <lineage>
        <taxon>Bacteria</taxon>
        <taxon>Pseudomonadati</taxon>
        <taxon>Bacteroidota</taxon>
        <taxon>Flavobacteriia</taxon>
        <taxon>Flavobacteriales</taxon>
        <taxon>Flavobacteriaceae</taxon>
        <taxon>Arenibacter</taxon>
    </lineage>
</organism>
<dbReference type="OrthoDB" id="793940at2"/>
<keyword evidence="2" id="KW-1185">Reference proteome</keyword>
<dbReference type="PANTHER" id="PTHR39434:SF1">
    <property type="entry name" value="VOC DOMAIN-CONTAINING PROTEIN"/>
    <property type="match status" value="1"/>
</dbReference>
<sequence>MKKAPFHLSLPCLSISKTKEFYVYLLGAHLGRFASHWLDIDLFGNQITFTKAGDFNFVFKTYKFENTLLPAFHFGVILDKGTWEKCYRRISESEVKHTEKTLFLENKSGEHTSFFVQDPNGHTVELKCFSEQEEMFKV</sequence>
<gene>
    <name evidence="1" type="ORF">SAMN04487911_13213</name>
</gene>
<dbReference type="SUPFAM" id="SSF54593">
    <property type="entry name" value="Glyoxalase/Bleomycin resistance protein/Dihydroxybiphenyl dioxygenase"/>
    <property type="match status" value="1"/>
</dbReference>
<reference evidence="2" key="1">
    <citation type="submission" date="2016-11" db="EMBL/GenBank/DDBJ databases">
        <authorList>
            <person name="Varghese N."/>
            <person name="Submissions S."/>
        </authorList>
    </citation>
    <scope>NUCLEOTIDE SEQUENCE [LARGE SCALE GENOMIC DNA]</scope>
    <source>
        <strain evidence="2">CGMCC 1.8863</strain>
    </source>
</reference>
<dbReference type="STRING" id="558155.SAMN04487911_13213"/>
<dbReference type="AlphaFoldDB" id="A0A1M6LKB3"/>
<evidence type="ECO:0000313" key="2">
    <source>
        <dbReference type="Proteomes" id="UP000184231"/>
    </source>
</evidence>
<proteinExistence type="predicted"/>
<dbReference type="Proteomes" id="UP000184231">
    <property type="component" value="Unassembled WGS sequence"/>
</dbReference>
<accession>A0A1M6LKB3</accession>